<accession>A0A0C3QXE8</accession>
<protein>
    <recommendedName>
        <fullName evidence="3">F-box domain-containing protein</fullName>
    </recommendedName>
</protein>
<organism evidence="1 2">
    <name type="scientific">Tulasnella calospora MUT 4182</name>
    <dbReference type="NCBI Taxonomy" id="1051891"/>
    <lineage>
        <taxon>Eukaryota</taxon>
        <taxon>Fungi</taxon>
        <taxon>Dikarya</taxon>
        <taxon>Basidiomycota</taxon>
        <taxon>Agaricomycotina</taxon>
        <taxon>Agaricomycetes</taxon>
        <taxon>Cantharellales</taxon>
        <taxon>Tulasnellaceae</taxon>
        <taxon>Tulasnella</taxon>
    </lineage>
</organism>
<dbReference type="AlphaFoldDB" id="A0A0C3QXE8"/>
<keyword evidence="2" id="KW-1185">Reference proteome</keyword>
<dbReference type="SUPFAM" id="SSF52047">
    <property type="entry name" value="RNI-like"/>
    <property type="match status" value="1"/>
</dbReference>
<gene>
    <name evidence="1" type="ORF">M407DRAFT_17344</name>
</gene>
<evidence type="ECO:0000313" key="1">
    <source>
        <dbReference type="EMBL" id="KIO33729.1"/>
    </source>
</evidence>
<dbReference type="HOGENOM" id="CLU_714094_0_0_1"/>
<dbReference type="OrthoDB" id="3223020at2759"/>
<name>A0A0C3QXE8_9AGAM</name>
<proteinExistence type="predicted"/>
<sequence length="387" mass="42674">MTKFNRTLEVDATPLRSWWPSTGRLLCTILPKLINLKSLHLQTSHCISNQLSSSLSRLRDLHTLHIKLIDTHLGPHAHTIANLRHLTLDLPYSPIAELYNQESFPFGDTIALLSNSCHTLETLTLRSASPGSTTSFASHLVLSPTRPLQNLLSSASSLKSISLQLEVNTSTPLTVAAIDAISTLGPKLTSLNLKCKPSMYPEHQPNTGYGIGLEVVQRICDKLPQLEELVIEDGEVGRSNIHRGGAGVAEEHLKSLLQLRNLRKIKFALLFDDLLFSLEPLNPPETPDIIFHSVFYASAVAKQSFNLYVDKNFTQLLHSILLTPSTSEGGLRTFPLPHLQSITVNTLPSPKLAAILRGFKVPPVGPWIRKVAWRTGDDDHSTAEFAP</sequence>
<reference evidence="2" key="2">
    <citation type="submission" date="2015-01" db="EMBL/GenBank/DDBJ databases">
        <title>Evolutionary Origins and Diversification of the Mycorrhizal Mutualists.</title>
        <authorList>
            <consortium name="DOE Joint Genome Institute"/>
            <consortium name="Mycorrhizal Genomics Consortium"/>
            <person name="Kohler A."/>
            <person name="Kuo A."/>
            <person name="Nagy L.G."/>
            <person name="Floudas D."/>
            <person name="Copeland A."/>
            <person name="Barry K.W."/>
            <person name="Cichocki N."/>
            <person name="Veneault-Fourrey C."/>
            <person name="LaButti K."/>
            <person name="Lindquist E.A."/>
            <person name="Lipzen A."/>
            <person name="Lundell T."/>
            <person name="Morin E."/>
            <person name="Murat C."/>
            <person name="Riley R."/>
            <person name="Ohm R."/>
            <person name="Sun H."/>
            <person name="Tunlid A."/>
            <person name="Henrissat B."/>
            <person name="Grigoriev I.V."/>
            <person name="Hibbett D.S."/>
            <person name="Martin F."/>
        </authorList>
    </citation>
    <scope>NUCLEOTIDE SEQUENCE [LARGE SCALE GENOMIC DNA]</scope>
    <source>
        <strain evidence="2">MUT 4182</strain>
    </source>
</reference>
<dbReference type="Gene3D" id="3.80.10.10">
    <property type="entry name" value="Ribonuclease Inhibitor"/>
    <property type="match status" value="1"/>
</dbReference>
<evidence type="ECO:0000313" key="2">
    <source>
        <dbReference type="Proteomes" id="UP000054248"/>
    </source>
</evidence>
<dbReference type="EMBL" id="KN822946">
    <property type="protein sequence ID" value="KIO33729.1"/>
    <property type="molecule type" value="Genomic_DNA"/>
</dbReference>
<evidence type="ECO:0008006" key="3">
    <source>
        <dbReference type="Google" id="ProtNLM"/>
    </source>
</evidence>
<dbReference type="InterPro" id="IPR032675">
    <property type="entry name" value="LRR_dom_sf"/>
</dbReference>
<reference evidence="1 2" key="1">
    <citation type="submission" date="2014-04" db="EMBL/GenBank/DDBJ databases">
        <authorList>
            <consortium name="DOE Joint Genome Institute"/>
            <person name="Kuo A."/>
            <person name="Girlanda M."/>
            <person name="Perotto S."/>
            <person name="Kohler A."/>
            <person name="Nagy L.G."/>
            <person name="Floudas D."/>
            <person name="Copeland A."/>
            <person name="Barry K.W."/>
            <person name="Cichocki N."/>
            <person name="Veneault-Fourrey C."/>
            <person name="LaButti K."/>
            <person name="Lindquist E.A."/>
            <person name="Lipzen A."/>
            <person name="Lundell T."/>
            <person name="Morin E."/>
            <person name="Murat C."/>
            <person name="Sun H."/>
            <person name="Tunlid A."/>
            <person name="Henrissat B."/>
            <person name="Grigoriev I.V."/>
            <person name="Hibbett D.S."/>
            <person name="Martin F."/>
            <person name="Nordberg H.P."/>
            <person name="Cantor M.N."/>
            <person name="Hua S.X."/>
        </authorList>
    </citation>
    <scope>NUCLEOTIDE SEQUENCE [LARGE SCALE GENOMIC DNA]</scope>
    <source>
        <strain evidence="1 2">MUT 4182</strain>
    </source>
</reference>
<dbReference type="Proteomes" id="UP000054248">
    <property type="component" value="Unassembled WGS sequence"/>
</dbReference>